<protein>
    <submittedName>
        <fullName evidence="1">Uncharacterized protein</fullName>
    </submittedName>
</protein>
<dbReference type="AlphaFoldDB" id="A0A0F8YCM0"/>
<reference evidence="1" key="1">
    <citation type="journal article" date="2015" name="Nature">
        <title>Complex archaea that bridge the gap between prokaryotes and eukaryotes.</title>
        <authorList>
            <person name="Spang A."/>
            <person name="Saw J.H."/>
            <person name="Jorgensen S.L."/>
            <person name="Zaremba-Niedzwiedzka K."/>
            <person name="Martijn J."/>
            <person name="Lind A.E."/>
            <person name="van Eijk R."/>
            <person name="Schleper C."/>
            <person name="Guy L."/>
            <person name="Ettema T.J."/>
        </authorList>
    </citation>
    <scope>NUCLEOTIDE SEQUENCE</scope>
</reference>
<accession>A0A0F8YCM0</accession>
<proteinExistence type="predicted"/>
<dbReference type="EMBL" id="LAZR01054168">
    <property type="protein sequence ID" value="KKK79128.1"/>
    <property type="molecule type" value="Genomic_DNA"/>
</dbReference>
<sequence>DGSNETEKIFLSGKNADINTGVLDRLIDAKYDNKLFANVKASVIADGLRDDFVKEAIQGQTYKLIYVGGLDQFERYQPVDRAQTALFYDIEEKDFVEHKIWGRHPGFKETDPFMVGHLYEIEIVPKVVEYNGEERTFYNPRKYKLIEDRSEFIADVIQNTRELGNIIEDAADGEFTEATVTLLAENLKYQTTPFKFDILSVRPVGTTTRIETVDDEGKTIYSNTPVRQKNPDTGVEEVVPQVFVTSSDTGISNLTFAITGKATLGGDREIIYFGTFYPSRMGQYFIHSETISEVLADEMFLNQDPQKQADYLKYLLVGKKFTGIGNVRRVEAGNDPSKLSMNISMLALVQA</sequence>
<comment type="caution">
    <text evidence="1">The sequence shown here is derived from an EMBL/GenBank/DDBJ whole genome shotgun (WGS) entry which is preliminary data.</text>
</comment>
<gene>
    <name evidence="1" type="ORF">LCGC14_2836610</name>
</gene>
<organism evidence="1">
    <name type="scientific">marine sediment metagenome</name>
    <dbReference type="NCBI Taxonomy" id="412755"/>
    <lineage>
        <taxon>unclassified sequences</taxon>
        <taxon>metagenomes</taxon>
        <taxon>ecological metagenomes</taxon>
    </lineage>
</organism>
<evidence type="ECO:0000313" key="1">
    <source>
        <dbReference type="EMBL" id="KKK79128.1"/>
    </source>
</evidence>
<feature type="non-terminal residue" evidence="1">
    <location>
        <position position="1"/>
    </location>
</feature>
<name>A0A0F8YCM0_9ZZZZ</name>